<dbReference type="Gene3D" id="3.20.180.10">
    <property type="entry name" value="PNP-oxidase-like"/>
    <property type="match status" value="1"/>
</dbReference>
<feature type="transmembrane region" description="Helical" evidence="1">
    <location>
        <begin position="152"/>
        <end position="174"/>
    </location>
</feature>
<proteinExistence type="predicted"/>
<gene>
    <name evidence="4" type="ORF">DEBR0S2_18866G</name>
    <name evidence="3" type="ORF">HII12_003149</name>
</gene>
<dbReference type="PANTHER" id="PTHR37783">
    <property type="entry name" value="MEMBRANE PROTEIN, PUTATIVE (AFU_ORTHOLOGUE AFUA_1G04315)-RELATED"/>
    <property type="match status" value="1"/>
</dbReference>
<reference evidence="4 5" key="1">
    <citation type="submission" date="2019-07" db="EMBL/GenBank/DDBJ databases">
        <authorList>
            <person name="Friedrich A."/>
            <person name="Schacherer J."/>
        </authorList>
    </citation>
    <scope>NUCLEOTIDE SEQUENCE [LARGE SCALE GENOMIC DNA]</scope>
</reference>
<dbReference type="Pfam" id="PF10615">
    <property type="entry name" value="DUF2470"/>
    <property type="match status" value="1"/>
</dbReference>
<feature type="domain" description="DUF2470" evidence="2">
    <location>
        <begin position="14"/>
        <end position="82"/>
    </location>
</feature>
<dbReference type="Proteomes" id="UP000478008">
    <property type="component" value="Unassembled WGS sequence"/>
</dbReference>
<evidence type="ECO:0000313" key="4">
    <source>
        <dbReference type="EMBL" id="VUG17901.1"/>
    </source>
</evidence>
<keyword evidence="1" id="KW-0812">Transmembrane</keyword>
<sequence>MALTSGDVKASLSVGHEHNLIDFLIVYGRLSSKEAVDPKLENVTLKGIKISYGAKSARKVAKIKFNREQKDYEQAKSLLISMTKEASSKRGYSSYLIREIPLPSKPIEILYWILFFAITYASFTPAETAAFFVNYLHVSVPAATKTVSAFKWILNFLFVTHSTETATSLNPILFKYRVPIPKRMLASVLCLVEGKFFINRFQRLCDSVEHQQ</sequence>
<keyword evidence="1" id="KW-1133">Transmembrane helix</keyword>
<evidence type="ECO:0000313" key="6">
    <source>
        <dbReference type="Proteomes" id="UP000568158"/>
    </source>
</evidence>
<dbReference type="EMBL" id="CABFWN010000002">
    <property type="protein sequence ID" value="VUG17901.1"/>
    <property type="molecule type" value="Genomic_DNA"/>
</dbReference>
<dbReference type="InterPro" id="IPR019595">
    <property type="entry name" value="DUF2470"/>
</dbReference>
<dbReference type="AlphaFoldDB" id="A0A7D9GZ89"/>
<protein>
    <submittedName>
        <fullName evidence="4">DEBR0S2_18866g1_1</fullName>
    </submittedName>
</protein>
<keyword evidence="5" id="KW-1185">Reference proteome</keyword>
<dbReference type="PANTHER" id="PTHR37783:SF1">
    <property type="entry name" value="MEMBRANE PROTEIN, PUTATIVE (AFU_ORTHOLOGUE AFUA_1G04315)-RELATED"/>
    <property type="match status" value="1"/>
</dbReference>
<dbReference type="InterPro" id="IPR037119">
    <property type="entry name" value="Haem_oxidase_HugZ-like_sf"/>
</dbReference>
<accession>A0A7D9GZ89</accession>
<evidence type="ECO:0000259" key="2">
    <source>
        <dbReference type="Pfam" id="PF10615"/>
    </source>
</evidence>
<evidence type="ECO:0000313" key="3">
    <source>
        <dbReference type="EMBL" id="KAF6009603.1"/>
    </source>
</evidence>
<organism evidence="4 5">
    <name type="scientific">Dekkera bruxellensis</name>
    <name type="common">Brettanomyces custersii</name>
    <dbReference type="NCBI Taxonomy" id="5007"/>
    <lineage>
        <taxon>Eukaryota</taxon>
        <taxon>Fungi</taxon>
        <taxon>Dikarya</taxon>
        <taxon>Ascomycota</taxon>
        <taxon>Saccharomycotina</taxon>
        <taxon>Pichiomycetes</taxon>
        <taxon>Pichiales</taxon>
        <taxon>Pichiaceae</taxon>
        <taxon>Brettanomyces</taxon>
    </lineage>
</organism>
<reference evidence="3 6" key="2">
    <citation type="journal article" date="2020" name="Appl. Microbiol. Biotechnol.">
        <title>Targeted gene deletion in Brettanomyces bruxellensis with an expression-free CRISPR-Cas9 system.</title>
        <authorList>
            <person name="Varela C."/>
            <person name="Bartel C."/>
            <person name="Onetto C."/>
            <person name="Borneman A."/>
        </authorList>
    </citation>
    <scope>NUCLEOTIDE SEQUENCE [LARGE SCALE GENOMIC DNA]</scope>
    <source>
        <strain evidence="3 6">AWRI1613</strain>
    </source>
</reference>
<name>A0A7D9GZ89_DEKBR</name>
<dbReference type="EMBL" id="JABCYN010000030">
    <property type="protein sequence ID" value="KAF6009603.1"/>
    <property type="molecule type" value="Genomic_DNA"/>
</dbReference>
<evidence type="ECO:0000256" key="1">
    <source>
        <dbReference type="SAM" id="Phobius"/>
    </source>
</evidence>
<dbReference type="Proteomes" id="UP000568158">
    <property type="component" value="Unassembled WGS sequence"/>
</dbReference>
<feature type="transmembrane region" description="Helical" evidence="1">
    <location>
        <begin position="109"/>
        <end position="132"/>
    </location>
</feature>
<keyword evidence="1" id="KW-0472">Membrane</keyword>
<evidence type="ECO:0000313" key="5">
    <source>
        <dbReference type="Proteomes" id="UP000478008"/>
    </source>
</evidence>